<evidence type="ECO:0008006" key="6">
    <source>
        <dbReference type="Google" id="ProtNLM"/>
    </source>
</evidence>
<organism evidence="4 5">
    <name type="scientific">Fusarium ambrosium</name>
    <dbReference type="NCBI Taxonomy" id="131363"/>
    <lineage>
        <taxon>Eukaryota</taxon>
        <taxon>Fungi</taxon>
        <taxon>Dikarya</taxon>
        <taxon>Ascomycota</taxon>
        <taxon>Pezizomycotina</taxon>
        <taxon>Sordariomycetes</taxon>
        <taxon>Hypocreomycetidae</taxon>
        <taxon>Hypocreales</taxon>
        <taxon>Nectriaceae</taxon>
        <taxon>Fusarium</taxon>
        <taxon>Fusarium solani species complex</taxon>
    </lineage>
</organism>
<dbReference type="Pfam" id="PF00106">
    <property type="entry name" value="adh_short"/>
    <property type="match status" value="1"/>
</dbReference>
<dbReference type="InterPro" id="IPR002347">
    <property type="entry name" value="SDR_fam"/>
</dbReference>
<accession>A0A428V375</accession>
<evidence type="ECO:0000313" key="5">
    <source>
        <dbReference type="Proteomes" id="UP000288429"/>
    </source>
</evidence>
<evidence type="ECO:0000256" key="1">
    <source>
        <dbReference type="ARBA" id="ARBA00006484"/>
    </source>
</evidence>
<comment type="similarity">
    <text evidence="1">Belongs to the short-chain dehydrogenases/reductases (SDR) family.</text>
</comment>
<dbReference type="PRINTS" id="PR00081">
    <property type="entry name" value="GDHRDH"/>
</dbReference>
<keyword evidence="5" id="KW-1185">Reference proteome</keyword>
<gene>
    <name evidence="4" type="ORF">CDV31_000012</name>
</gene>
<dbReference type="EMBL" id="NIZV01000001">
    <property type="protein sequence ID" value="RSM20965.1"/>
    <property type="molecule type" value="Genomic_DNA"/>
</dbReference>
<proteinExistence type="inferred from homology"/>
<protein>
    <recommendedName>
        <fullName evidence="6">3-oxoacyl-[acyl-carrier-protein] reductase FabG</fullName>
    </recommendedName>
</protein>
<evidence type="ECO:0000313" key="4">
    <source>
        <dbReference type="EMBL" id="RSM20965.1"/>
    </source>
</evidence>
<dbReference type="Gene3D" id="3.40.50.720">
    <property type="entry name" value="NAD(P)-binding Rossmann-like Domain"/>
    <property type="match status" value="1"/>
</dbReference>
<keyword evidence="3" id="KW-0560">Oxidoreductase</keyword>
<dbReference type="PANTHER" id="PTHR43639:SF1">
    <property type="entry name" value="SHORT-CHAIN DEHYDROGENASE_REDUCTASE FAMILY PROTEIN"/>
    <property type="match status" value="1"/>
</dbReference>
<dbReference type="CDD" id="cd05233">
    <property type="entry name" value="SDR_c"/>
    <property type="match status" value="1"/>
</dbReference>
<comment type="caution">
    <text evidence="4">The sequence shown here is derived from an EMBL/GenBank/DDBJ whole genome shotgun (WGS) entry which is preliminary data.</text>
</comment>
<dbReference type="Proteomes" id="UP000288429">
    <property type="component" value="Unassembled WGS sequence"/>
</dbReference>
<reference evidence="4 5" key="1">
    <citation type="submission" date="2017-06" db="EMBL/GenBank/DDBJ databases">
        <title>Cmopartive genomic analysis of Ambrosia Fusariam Clade fungi.</title>
        <authorList>
            <person name="Stajich J.E."/>
            <person name="Carrillo J."/>
            <person name="Kijimoto T."/>
            <person name="Eskalen A."/>
            <person name="O'Donnell K."/>
            <person name="Kasson M."/>
        </authorList>
    </citation>
    <scope>NUCLEOTIDE SEQUENCE [LARGE SCALE GENOMIC DNA]</scope>
    <source>
        <strain evidence="4 5">NRRL 20438</strain>
    </source>
</reference>
<dbReference type="InterPro" id="IPR036291">
    <property type="entry name" value="NAD(P)-bd_dom_sf"/>
</dbReference>
<dbReference type="AlphaFoldDB" id="A0A428V375"/>
<dbReference type="GO" id="GO:0016491">
    <property type="term" value="F:oxidoreductase activity"/>
    <property type="evidence" value="ECO:0007669"/>
    <property type="project" value="UniProtKB-KW"/>
</dbReference>
<dbReference type="PANTHER" id="PTHR43639">
    <property type="entry name" value="OXIDOREDUCTASE, SHORT-CHAIN DEHYDROGENASE/REDUCTASE FAMILY (AFU_ORTHOLOGUE AFUA_5G02870)"/>
    <property type="match status" value="1"/>
</dbReference>
<keyword evidence="2" id="KW-0521">NADP</keyword>
<evidence type="ECO:0000256" key="3">
    <source>
        <dbReference type="ARBA" id="ARBA00023002"/>
    </source>
</evidence>
<dbReference type="SUPFAM" id="SSF51735">
    <property type="entry name" value="NAD(P)-binding Rossmann-fold domains"/>
    <property type="match status" value="1"/>
</dbReference>
<sequence length="101" mass="10590">MSSKVAIVTGASSGLGRAIALNYGRMGWKIVCADLRPDTPSATTTTVDPINQEAYGEVIFVRTEVSSSDDSQAFIDTAVNTFGRVDVFVNNAGISESLGLS</sequence>
<name>A0A428V375_9HYPO</name>
<evidence type="ECO:0000256" key="2">
    <source>
        <dbReference type="ARBA" id="ARBA00022857"/>
    </source>
</evidence>